<keyword evidence="4" id="KW-0804">Transcription</keyword>
<dbReference type="Gene3D" id="3.40.190.10">
    <property type="entry name" value="Periplasmic binding protein-like II"/>
    <property type="match status" value="2"/>
</dbReference>
<sequence length="311" mass="34382">MTQKLPHLTSVRAFEAAARHLNFTRAAEELGITQAAVSQQVRALETTTGQQLFARGAGKLALTPAGEALAEGVSEAFDLLRTAFKEFRDRDENNLSISVLPSLAATWLTPRLKHYQSAYPLIALKVQASHMQPLDVNGNDIGIWTGVGNWPNLRSHELFPISFTPMCSPDFLAKNGPLFNPPDLLGVPLIARYDPWWKLWFSAAGFPDAPIPEGPDISFGAQNLEYLSAVNGEGVALLTPYLFREDLVRGRLVMLSDVIADDGRSYWLVYQEARRRSSKIATFKNWVLAEAQASRALDVSSFRYVGSKPHS</sequence>
<evidence type="ECO:0000259" key="5">
    <source>
        <dbReference type="PROSITE" id="PS50931"/>
    </source>
</evidence>
<dbReference type="Pfam" id="PF03466">
    <property type="entry name" value="LysR_substrate"/>
    <property type="match status" value="1"/>
</dbReference>
<dbReference type="EMBL" id="BBJU01000035">
    <property type="protein sequence ID" value="GAK73319.1"/>
    <property type="molecule type" value="Genomic_DNA"/>
</dbReference>
<evidence type="ECO:0000256" key="3">
    <source>
        <dbReference type="ARBA" id="ARBA00023125"/>
    </source>
</evidence>
<evidence type="ECO:0000256" key="1">
    <source>
        <dbReference type="ARBA" id="ARBA00009437"/>
    </source>
</evidence>
<name>A0A081D323_9HYPH</name>
<gene>
    <name evidence="6" type="ORF">RRU01S_35_00280</name>
</gene>
<dbReference type="InterPro" id="IPR005119">
    <property type="entry name" value="LysR_subst-bd"/>
</dbReference>
<dbReference type="AlphaFoldDB" id="A0A081D323"/>
<dbReference type="Gene3D" id="1.10.10.10">
    <property type="entry name" value="Winged helix-like DNA-binding domain superfamily/Winged helix DNA-binding domain"/>
    <property type="match status" value="1"/>
</dbReference>
<dbReference type="GO" id="GO:0003700">
    <property type="term" value="F:DNA-binding transcription factor activity"/>
    <property type="evidence" value="ECO:0007669"/>
    <property type="project" value="InterPro"/>
</dbReference>
<comment type="similarity">
    <text evidence="1">Belongs to the LysR transcriptional regulatory family.</text>
</comment>
<dbReference type="InterPro" id="IPR000847">
    <property type="entry name" value="LysR_HTH_N"/>
</dbReference>
<dbReference type="InterPro" id="IPR036388">
    <property type="entry name" value="WH-like_DNA-bd_sf"/>
</dbReference>
<dbReference type="CDD" id="cd08432">
    <property type="entry name" value="PBP2_GcdR_TrpI_HvrB_AmpR_like"/>
    <property type="match status" value="1"/>
</dbReference>
<dbReference type="PANTHER" id="PTHR30537:SF74">
    <property type="entry name" value="HTH-TYPE TRANSCRIPTIONAL REGULATOR TRPI"/>
    <property type="match status" value="1"/>
</dbReference>
<dbReference type="PRINTS" id="PR00039">
    <property type="entry name" value="HTHLYSR"/>
</dbReference>
<dbReference type="InterPro" id="IPR058163">
    <property type="entry name" value="LysR-type_TF_proteobact-type"/>
</dbReference>
<organism evidence="6 7">
    <name type="scientific">Agrobacterium rubi TR3 = NBRC 13261</name>
    <dbReference type="NCBI Taxonomy" id="1368415"/>
    <lineage>
        <taxon>Bacteria</taxon>
        <taxon>Pseudomonadati</taxon>
        <taxon>Pseudomonadota</taxon>
        <taxon>Alphaproteobacteria</taxon>
        <taxon>Hyphomicrobiales</taxon>
        <taxon>Rhizobiaceae</taxon>
        <taxon>Rhizobium/Agrobacterium group</taxon>
        <taxon>Agrobacterium</taxon>
    </lineage>
</organism>
<evidence type="ECO:0000256" key="2">
    <source>
        <dbReference type="ARBA" id="ARBA00023015"/>
    </source>
</evidence>
<dbReference type="InterPro" id="IPR036390">
    <property type="entry name" value="WH_DNA-bd_sf"/>
</dbReference>
<evidence type="ECO:0000256" key="4">
    <source>
        <dbReference type="ARBA" id="ARBA00023163"/>
    </source>
</evidence>
<dbReference type="RefSeq" id="WP_045232747.1">
    <property type="nucleotide sequence ID" value="NZ_BBJU01000035.1"/>
</dbReference>
<dbReference type="SUPFAM" id="SSF46785">
    <property type="entry name" value="Winged helix' DNA-binding domain"/>
    <property type="match status" value="1"/>
</dbReference>
<feature type="domain" description="HTH lysR-type" evidence="5">
    <location>
        <begin position="6"/>
        <end position="63"/>
    </location>
</feature>
<keyword evidence="3" id="KW-0238">DNA-binding</keyword>
<dbReference type="Proteomes" id="UP000028701">
    <property type="component" value="Unassembled WGS sequence"/>
</dbReference>
<dbReference type="eggNOG" id="COG0583">
    <property type="taxonomic scope" value="Bacteria"/>
</dbReference>
<accession>A0A081D323</accession>
<proteinExistence type="inferred from homology"/>
<reference evidence="6 7" key="1">
    <citation type="submission" date="2014-08" db="EMBL/GenBank/DDBJ databases">
        <title>Whole genome shotgun sequence of Rhizobium rubi NBRC 13261.</title>
        <authorList>
            <person name="Katano-Makiyama Y."/>
            <person name="Hosoyama A."/>
            <person name="Hashimoto M."/>
            <person name="Hosoyama Y."/>
            <person name="Noguchi M."/>
            <person name="Tsuchikane K."/>
            <person name="Uohara A."/>
            <person name="Ohji S."/>
            <person name="Ichikawa N."/>
            <person name="Kimura A."/>
            <person name="Yamazoe A."/>
            <person name="Fujita N."/>
        </authorList>
    </citation>
    <scope>NUCLEOTIDE SEQUENCE [LARGE SCALE GENOMIC DNA]</scope>
    <source>
        <strain evidence="6 7">NBRC 13261</strain>
    </source>
</reference>
<dbReference type="GO" id="GO:0006351">
    <property type="term" value="P:DNA-templated transcription"/>
    <property type="evidence" value="ECO:0007669"/>
    <property type="project" value="TreeGrafter"/>
</dbReference>
<evidence type="ECO:0000313" key="6">
    <source>
        <dbReference type="EMBL" id="GAK73319.1"/>
    </source>
</evidence>
<dbReference type="PROSITE" id="PS50931">
    <property type="entry name" value="HTH_LYSR"/>
    <property type="match status" value="1"/>
</dbReference>
<dbReference type="SUPFAM" id="SSF53850">
    <property type="entry name" value="Periplasmic binding protein-like II"/>
    <property type="match status" value="1"/>
</dbReference>
<evidence type="ECO:0000313" key="7">
    <source>
        <dbReference type="Proteomes" id="UP000028701"/>
    </source>
</evidence>
<dbReference type="Pfam" id="PF00126">
    <property type="entry name" value="HTH_1"/>
    <property type="match status" value="1"/>
</dbReference>
<dbReference type="PANTHER" id="PTHR30537">
    <property type="entry name" value="HTH-TYPE TRANSCRIPTIONAL REGULATOR"/>
    <property type="match status" value="1"/>
</dbReference>
<comment type="caution">
    <text evidence="6">The sequence shown here is derived from an EMBL/GenBank/DDBJ whole genome shotgun (WGS) entry which is preliminary data.</text>
</comment>
<protein>
    <submittedName>
        <fullName evidence="6">Putative LysR family transcriptional regulator</fullName>
    </submittedName>
</protein>
<dbReference type="GO" id="GO:0043565">
    <property type="term" value="F:sequence-specific DNA binding"/>
    <property type="evidence" value="ECO:0007669"/>
    <property type="project" value="TreeGrafter"/>
</dbReference>
<keyword evidence="2" id="KW-0805">Transcription regulation</keyword>